<dbReference type="SUPFAM" id="SSF56601">
    <property type="entry name" value="beta-lactamase/transpeptidase-like"/>
    <property type="match status" value="1"/>
</dbReference>
<name>A0A0D2FJG2_9EURO</name>
<evidence type="ECO:0000313" key="4">
    <source>
        <dbReference type="Proteomes" id="UP000054266"/>
    </source>
</evidence>
<proteinExistence type="predicted"/>
<feature type="compositionally biased region" description="Polar residues" evidence="1">
    <location>
        <begin position="431"/>
        <end position="440"/>
    </location>
</feature>
<feature type="compositionally biased region" description="Basic and acidic residues" evidence="1">
    <location>
        <begin position="414"/>
        <end position="430"/>
    </location>
</feature>
<dbReference type="InterPro" id="IPR001466">
    <property type="entry name" value="Beta-lactam-related"/>
</dbReference>
<dbReference type="Proteomes" id="UP000054266">
    <property type="component" value="Unassembled WGS sequence"/>
</dbReference>
<sequence>MDDQLRPLFEEAVKEKNMPGVGYFIVDGKGNFLSKGAFGTTHLQEPDAAPFDADTTVAIFSCTKLVTTIAALQLMEQGKLALDDPVEKYVPRIAKIQVLESIKPGADGKLDPVLRPAKTKPTILHLITHTVGFAYDFFDHSTLAWRTYTGRPPMGYHSVGAWEDFETPFVSDPGTRYIYGIGIDWLGFVIEAVSGERLPDYLTNHVLQPLGMTATSGKIPPGNKSPAVVHFDLEGQGLIGNKDARHNESPQVWGGGGFLYSTMNDYAKLLAALLNNGTSPTTGNQILKPETVKDYVFSDQLGPEVDRSFVGEIASSIPIATLEGTLLPSLPVEKKGWSAGLLLNHDDLPYGRKAGSGAWAGLGNLFYWIDPQTGIAGMIVSNILPFLNPTIMRLFDELERVAYGHNVAGEGGVEDDKRNYKPKKKAEEKVTNQAPLKSKV</sequence>
<protein>
    <recommendedName>
        <fullName evidence="2">Beta-lactamase-related domain-containing protein</fullName>
    </recommendedName>
</protein>
<accession>A0A0D2FJG2</accession>
<evidence type="ECO:0000256" key="1">
    <source>
        <dbReference type="SAM" id="MobiDB-lite"/>
    </source>
</evidence>
<gene>
    <name evidence="3" type="ORF">PV04_04210</name>
</gene>
<dbReference type="InterPro" id="IPR012338">
    <property type="entry name" value="Beta-lactam/transpept-like"/>
</dbReference>
<evidence type="ECO:0000259" key="2">
    <source>
        <dbReference type="Pfam" id="PF00144"/>
    </source>
</evidence>
<dbReference type="EMBL" id="KN846958">
    <property type="protein sequence ID" value="KIW68253.1"/>
    <property type="molecule type" value="Genomic_DNA"/>
</dbReference>
<evidence type="ECO:0000313" key="3">
    <source>
        <dbReference type="EMBL" id="KIW68253.1"/>
    </source>
</evidence>
<keyword evidence="4" id="KW-1185">Reference proteome</keyword>
<feature type="domain" description="Beta-lactamase-related" evidence="2">
    <location>
        <begin position="6"/>
        <end position="385"/>
    </location>
</feature>
<dbReference type="HOGENOM" id="CLU_020027_11_1_1"/>
<dbReference type="STRING" id="5601.A0A0D2FJG2"/>
<organism evidence="3 4">
    <name type="scientific">Phialophora macrospora</name>
    <dbReference type="NCBI Taxonomy" id="1851006"/>
    <lineage>
        <taxon>Eukaryota</taxon>
        <taxon>Fungi</taxon>
        <taxon>Dikarya</taxon>
        <taxon>Ascomycota</taxon>
        <taxon>Pezizomycotina</taxon>
        <taxon>Eurotiomycetes</taxon>
        <taxon>Chaetothyriomycetidae</taxon>
        <taxon>Chaetothyriales</taxon>
        <taxon>Herpotrichiellaceae</taxon>
        <taxon>Phialophora</taxon>
    </lineage>
</organism>
<dbReference type="Pfam" id="PF00144">
    <property type="entry name" value="Beta-lactamase"/>
    <property type="match status" value="1"/>
</dbReference>
<reference evidence="3 4" key="1">
    <citation type="submission" date="2015-01" db="EMBL/GenBank/DDBJ databases">
        <title>The Genome Sequence of Capronia semiimmersa CBS27337.</title>
        <authorList>
            <consortium name="The Broad Institute Genomics Platform"/>
            <person name="Cuomo C."/>
            <person name="de Hoog S."/>
            <person name="Gorbushina A."/>
            <person name="Stielow B."/>
            <person name="Teixiera M."/>
            <person name="Abouelleil A."/>
            <person name="Chapman S.B."/>
            <person name="Priest M."/>
            <person name="Young S.K."/>
            <person name="Wortman J."/>
            <person name="Nusbaum C."/>
            <person name="Birren B."/>
        </authorList>
    </citation>
    <scope>NUCLEOTIDE SEQUENCE [LARGE SCALE GENOMIC DNA]</scope>
    <source>
        <strain evidence="3 4">CBS 27337</strain>
    </source>
</reference>
<feature type="region of interest" description="Disordered" evidence="1">
    <location>
        <begin position="409"/>
        <end position="440"/>
    </location>
</feature>
<dbReference type="AlphaFoldDB" id="A0A0D2FJG2"/>
<dbReference type="Gene3D" id="3.40.710.10">
    <property type="entry name" value="DD-peptidase/beta-lactamase superfamily"/>
    <property type="match status" value="1"/>
</dbReference>
<dbReference type="PANTHER" id="PTHR43283:SF3">
    <property type="entry name" value="BETA-LACTAMASE FAMILY PROTEIN (AFU_ORTHOLOGUE AFUA_5G07500)"/>
    <property type="match status" value="1"/>
</dbReference>
<dbReference type="PANTHER" id="PTHR43283">
    <property type="entry name" value="BETA-LACTAMASE-RELATED"/>
    <property type="match status" value="1"/>
</dbReference>
<dbReference type="InterPro" id="IPR050789">
    <property type="entry name" value="Diverse_Enzym_Activities"/>
</dbReference>